<feature type="domain" description="PiggyBac transposable element-derived protein" evidence="1">
    <location>
        <begin position="1"/>
        <end position="94"/>
    </location>
</feature>
<dbReference type="Pfam" id="PF13843">
    <property type="entry name" value="DDE_Tnp_1_7"/>
    <property type="match status" value="2"/>
</dbReference>
<dbReference type="Proteomes" id="UP000886998">
    <property type="component" value="Unassembled WGS sequence"/>
</dbReference>
<feature type="domain" description="PiggyBac transposable element-derived protein" evidence="1">
    <location>
        <begin position="125"/>
        <end position="197"/>
    </location>
</feature>
<proteinExistence type="predicted"/>
<dbReference type="InterPro" id="IPR029526">
    <property type="entry name" value="PGBD"/>
</dbReference>
<evidence type="ECO:0000259" key="1">
    <source>
        <dbReference type="Pfam" id="PF13843"/>
    </source>
</evidence>
<accession>A0A8X6XFU6</accession>
<evidence type="ECO:0000313" key="3">
    <source>
        <dbReference type="Proteomes" id="UP000886998"/>
    </source>
</evidence>
<sequence length="202" mass="23677">MPYNRFCEIHKFLHFVNNETFDPKTHPNPKLYKVWPVLEHLNELFQRAVTPERDIIIDETLMLYKGRLGWQQYMPKKQSCFGVKSYLLCESSSRIGRHAPKISDGPLWDCEVKQKINASTAGGTKKKKNENIAFCQGKVITMKWKDKKDVTMLSTVHTNDMVDEQYHNKVIRKFTIVTDYSKNMGAVDIEYQYIGDYCSKKR</sequence>
<dbReference type="PANTHER" id="PTHR46599:SF3">
    <property type="entry name" value="PIGGYBAC TRANSPOSABLE ELEMENT-DERIVED PROTEIN 4"/>
    <property type="match status" value="1"/>
</dbReference>
<reference evidence="2" key="1">
    <citation type="submission" date="2020-08" db="EMBL/GenBank/DDBJ databases">
        <title>Multicomponent nature underlies the extraordinary mechanical properties of spider dragline silk.</title>
        <authorList>
            <person name="Kono N."/>
            <person name="Nakamura H."/>
            <person name="Mori M."/>
            <person name="Yoshida Y."/>
            <person name="Ohtoshi R."/>
            <person name="Malay A.D."/>
            <person name="Moran D.A.P."/>
            <person name="Tomita M."/>
            <person name="Numata K."/>
            <person name="Arakawa K."/>
        </authorList>
    </citation>
    <scope>NUCLEOTIDE SEQUENCE</scope>
</reference>
<organism evidence="2 3">
    <name type="scientific">Trichonephila inaurata madagascariensis</name>
    <dbReference type="NCBI Taxonomy" id="2747483"/>
    <lineage>
        <taxon>Eukaryota</taxon>
        <taxon>Metazoa</taxon>
        <taxon>Ecdysozoa</taxon>
        <taxon>Arthropoda</taxon>
        <taxon>Chelicerata</taxon>
        <taxon>Arachnida</taxon>
        <taxon>Araneae</taxon>
        <taxon>Araneomorphae</taxon>
        <taxon>Entelegynae</taxon>
        <taxon>Araneoidea</taxon>
        <taxon>Nephilidae</taxon>
        <taxon>Trichonephila</taxon>
        <taxon>Trichonephila inaurata</taxon>
    </lineage>
</organism>
<evidence type="ECO:0000313" key="2">
    <source>
        <dbReference type="EMBL" id="GFY53048.1"/>
    </source>
</evidence>
<dbReference type="AlphaFoldDB" id="A0A8X6XFU6"/>
<name>A0A8X6XFU6_9ARAC</name>
<protein>
    <submittedName>
        <fullName evidence="2">PiggyBac transposable element-derived protein 4</fullName>
    </submittedName>
</protein>
<dbReference type="PANTHER" id="PTHR46599">
    <property type="entry name" value="PIGGYBAC TRANSPOSABLE ELEMENT-DERIVED PROTEIN 4"/>
    <property type="match status" value="1"/>
</dbReference>
<keyword evidence="3" id="KW-1185">Reference proteome</keyword>
<comment type="caution">
    <text evidence="2">The sequence shown here is derived from an EMBL/GenBank/DDBJ whole genome shotgun (WGS) entry which is preliminary data.</text>
</comment>
<dbReference type="EMBL" id="BMAV01009042">
    <property type="protein sequence ID" value="GFY53048.1"/>
    <property type="molecule type" value="Genomic_DNA"/>
</dbReference>
<gene>
    <name evidence="2" type="primary">PGBD4</name>
    <name evidence="2" type="ORF">TNIN_446921</name>
</gene>
<dbReference type="OrthoDB" id="75807at2759"/>